<dbReference type="EMBL" id="BNJQ01000008">
    <property type="protein sequence ID" value="GHP04708.1"/>
    <property type="molecule type" value="Genomic_DNA"/>
</dbReference>
<gene>
    <name evidence="2" type="ORF">PPROV_000346100</name>
</gene>
<evidence type="ECO:0008006" key="4">
    <source>
        <dbReference type="Google" id="ProtNLM"/>
    </source>
</evidence>
<reference evidence="2" key="1">
    <citation type="submission" date="2020-10" db="EMBL/GenBank/DDBJ databases">
        <title>Unveiling of a novel bifunctional photoreceptor, Dualchrome1, isolated from a cosmopolitan green alga.</title>
        <authorList>
            <person name="Suzuki S."/>
            <person name="Kawachi M."/>
        </authorList>
    </citation>
    <scope>NUCLEOTIDE SEQUENCE</scope>
    <source>
        <strain evidence="2">NIES 2893</strain>
    </source>
</reference>
<organism evidence="2 3">
    <name type="scientific">Pycnococcus provasolii</name>
    <dbReference type="NCBI Taxonomy" id="41880"/>
    <lineage>
        <taxon>Eukaryota</taxon>
        <taxon>Viridiplantae</taxon>
        <taxon>Chlorophyta</taxon>
        <taxon>Pseudoscourfieldiophyceae</taxon>
        <taxon>Pseudoscourfieldiales</taxon>
        <taxon>Pycnococcaceae</taxon>
        <taxon>Pycnococcus</taxon>
    </lineage>
</organism>
<sequence>MSSSGGGHHHHHHHHHHEKRDVVHLTLPDLDAAAAASHSRASRLAHRAQLHAAAQEDLLLASAISEQMKRIVASDEGLDDGKADNVLNSSIPASPAVTEELDDIKEYVKFDNCAELRACFATHVQLDMSHGGKYRRFLFKATIPEGYPETADPRFDITSLALSDGACDKLQSACTALAEKARAEKTPKAILHAIKFASEFARTNVLAPAFEELKNLPADLKRINSNCKLLQAAATTGDVRIMASTGKYRCEFLFSIPPGYPGEPVATTALHHNFPQEFVTSWVAQAKARAELKADPGRSSTAAASSARLPTGRAGAGTSEKVRKGAMQSDSSARMASKLMHELNERTQEEERRRSERLSTSEPQPHLHEIALYLVRDCVCQLAGASCRLCNESLLPETPLRSGKRPAGAVRAASAADGKPDRDDPAVAVDYGIDRLVCGHYYHDKCLAEWMMNPPFDKKCHVCSQPVRHHKYSESAEKLEARWAKRQERLREMDEVASLMGL</sequence>
<dbReference type="Proteomes" id="UP000660262">
    <property type="component" value="Unassembled WGS sequence"/>
</dbReference>
<feature type="region of interest" description="Disordered" evidence="1">
    <location>
        <begin position="1"/>
        <end position="22"/>
    </location>
</feature>
<proteinExistence type="predicted"/>
<dbReference type="PANTHER" id="PTHR40237">
    <property type="entry name" value="LD44813P"/>
    <property type="match status" value="1"/>
</dbReference>
<feature type="region of interest" description="Disordered" evidence="1">
    <location>
        <begin position="398"/>
        <end position="423"/>
    </location>
</feature>
<feature type="region of interest" description="Disordered" evidence="1">
    <location>
        <begin position="343"/>
        <end position="362"/>
    </location>
</feature>
<accession>A0A830HD88</accession>
<dbReference type="Gene3D" id="3.30.40.10">
    <property type="entry name" value="Zinc/RING finger domain, C3HC4 (zinc finger)"/>
    <property type="match status" value="1"/>
</dbReference>
<name>A0A830HD88_9CHLO</name>
<protein>
    <recommendedName>
        <fullName evidence="4">RWD domain-containing protein</fullName>
    </recommendedName>
</protein>
<dbReference type="SUPFAM" id="SSF57850">
    <property type="entry name" value="RING/U-box"/>
    <property type="match status" value="1"/>
</dbReference>
<feature type="compositionally biased region" description="Low complexity" evidence="1">
    <location>
        <begin position="407"/>
        <end position="416"/>
    </location>
</feature>
<evidence type="ECO:0000313" key="2">
    <source>
        <dbReference type="EMBL" id="GHP04708.1"/>
    </source>
</evidence>
<dbReference type="CDD" id="cd16448">
    <property type="entry name" value="RING-H2"/>
    <property type="match status" value="1"/>
</dbReference>
<evidence type="ECO:0000256" key="1">
    <source>
        <dbReference type="SAM" id="MobiDB-lite"/>
    </source>
</evidence>
<keyword evidence="3" id="KW-1185">Reference proteome</keyword>
<feature type="compositionally biased region" description="Basic residues" evidence="1">
    <location>
        <begin position="7"/>
        <end position="18"/>
    </location>
</feature>
<dbReference type="PANTHER" id="PTHR40237:SF1">
    <property type="entry name" value="LD44813P"/>
    <property type="match status" value="1"/>
</dbReference>
<dbReference type="AlphaFoldDB" id="A0A830HD88"/>
<feature type="region of interest" description="Disordered" evidence="1">
    <location>
        <begin position="291"/>
        <end position="335"/>
    </location>
</feature>
<evidence type="ECO:0000313" key="3">
    <source>
        <dbReference type="Proteomes" id="UP000660262"/>
    </source>
</evidence>
<dbReference type="OrthoDB" id="544715at2759"/>
<dbReference type="InterPro" id="IPR013083">
    <property type="entry name" value="Znf_RING/FYVE/PHD"/>
</dbReference>
<comment type="caution">
    <text evidence="2">The sequence shown here is derived from an EMBL/GenBank/DDBJ whole genome shotgun (WGS) entry which is preliminary data.</text>
</comment>